<proteinExistence type="predicted"/>
<keyword evidence="2" id="KW-1185">Reference proteome</keyword>
<dbReference type="Proteomes" id="UP001055879">
    <property type="component" value="Linkage Group LG01"/>
</dbReference>
<protein>
    <submittedName>
        <fullName evidence="1">Uncharacterized protein</fullName>
    </submittedName>
</protein>
<evidence type="ECO:0000313" key="1">
    <source>
        <dbReference type="EMBL" id="KAI3771419.1"/>
    </source>
</evidence>
<dbReference type="EMBL" id="CM042047">
    <property type="protein sequence ID" value="KAI3771419.1"/>
    <property type="molecule type" value="Genomic_DNA"/>
</dbReference>
<sequence length="99" mass="11579">MLYNPDCYVWNYMWGSQEFFVSGFPTDHGPMVIRRLKLILHFLMEPWPELQYLAVLQQAILGSWMIGLLPTNLWTLQFYPASSTSQCLEKGFQKMGLVD</sequence>
<name>A0ACB9FJG8_ARCLA</name>
<reference evidence="1 2" key="2">
    <citation type="journal article" date="2022" name="Mol. Ecol. Resour.">
        <title>The genomes of chicory, endive, great burdock and yacon provide insights into Asteraceae paleo-polyploidization history and plant inulin production.</title>
        <authorList>
            <person name="Fan W."/>
            <person name="Wang S."/>
            <person name="Wang H."/>
            <person name="Wang A."/>
            <person name="Jiang F."/>
            <person name="Liu H."/>
            <person name="Zhao H."/>
            <person name="Xu D."/>
            <person name="Zhang Y."/>
        </authorList>
    </citation>
    <scope>NUCLEOTIDE SEQUENCE [LARGE SCALE GENOMIC DNA]</scope>
    <source>
        <strain evidence="2">cv. Niubang</strain>
    </source>
</reference>
<accession>A0ACB9FJG8</accession>
<comment type="caution">
    <text evidence="1">The sequence shown here is derived from an EMBL/GenBank/DDBJ whole genome shotgun (WGS) entry which is preliminary data.</text>
</comment>
<gene>
    <name evidence="1" type="ORF">L6452_02583</name>
</gene>
<evidence type="ECO:0000313" key="2">
    <source>
        <dbReference type="Proteomes" id="UP001055879"/>
    </source>
</evidence>
<reference evidence="2" key="1">
    <citation type="journal article" date="2022" name="Mol. Ecol. Resour.">
        <title>The genomes of chicory, endive, great burdock and yacon provide insights into Asteraceae palaeo-polyploidization history and plant inulin production.</title>
        <authorList>
            <person name="Fan W."/>
            <person name="Wang S."/>
            <person name="Wang H."/>
            <person name="Wang A."/>
            <person name="Jiang F."/>
            <person name="Liu H."/>
            <person name="Zhao H."/>
            <person name="Xu D."/>
            <person name="Zhang Y."/>
        </authorList>
    </citation>
    <scope>NUCLEOTIDE SEQUENCE [LARGE SCALE GENOMIC DNA]</scope>
    <source>
        <strain evidence="2">cv. Niubang</strain>
    </source>
</reference>
<organism evidence="1 2">
    <name type="scientific">Arctium lappa</name>
    <name type="common">Greater burdock</name>
    <name type="synonym">Lappa major</name>
    <dbReference type="NCBI Taxonomy" id="4217"/>
    <lineage>
        <taxon>Eukaryota</taxon>
        <taxon>Viridiplantae</taxon>
        <taxon>Streptophyta</taxon>
        <taxon>Embryophyta</taxon>
        <taxon>Tracheophyta</taxon>
        <taxon>Spermatophyta</taxon>
        <taxon>Magnoliopsida</taxon>
        <taxon>eudicotyledons</taxon>
        <taxon>Gunneridae</taxon>
        <taxon>Pentapetalae</taxon>
        <taxon>asterids</taxon>
        <taxon>campanulids</taxon>
        <taxon>Asterales</taxon>
        <taxon>Asteraceae</taxon>
        <taxon>Carduoideae</taxon>
        <taxon>Cardueae</taxon>
        <taxon>Arctiinae</taxon>
        <taxon>Arctium</taxon>
    </lineage>
</organism>